<feature type="domain" description="FAD-binding PCMH-type" evidence="4">
    <location>
        <begin position="1"/>
        <end position="177"/>
    </location>
</feature>
<dbReference type="Gene3D" id="3.30.465.10">
    <property type="match status" value="1"/>
</dbReference>
<dbReference type="InterPro" id="IPR016166">
    <property type="entry name" value="FAD-bd_PCMH"/>
</dbReference>
<dbReference type="InterPro" id="IPR051312">
    <property type="entry name" value="Diverse_Substr_Oxidored"/>
</dbReference>
<dbReference type="InterPro" id="IPR036318">
    <property type="entry name" value="FAD-bd_PCMH-like_sf"/>
</dbReference>
<dbReference type="PANTHER" id="PTHR42659:SF2">
    <property type="entry name" value="XANTHINE DEHYDROGENASE SUBUNIT C-RELATED"/>
    <property type="match status" value="1"/>
</dbReference>
<dbReference type="RefSeq" id="WP_283442738.1">
    <property type="nucleotide sequence ID" value="NZ_FXUL01000009.1"/>
</dbReference>
<dbReference type="PROSITE" id="PS51387">
    <property type="entry name" value="FAD_PCMH"/>
    <property type="match status" value="1"/>
</dbReference>
<accession>A0ABY1Q8T1</accession>
<keyword evidence="2" id="KW-0274">FAD</keyword>
<dbReference type="InterPro" id="IPR016169">
    <property type="entry name" value="FAD-bd_PCMH_sub2"/>
</dbReference>
<comment type="caution">
    <text evidence="5">The sequence shown here is derived from an EMBL/GenBank/DDBJ whole genome shotgun (WGS) entry which is preliminary data.</text>
</comment>
<evidence type="ECO:0000313" key="5">
    <source>
        <dbReference type="EMBL" id="SMP63360.1"/>
    </source>
</evidence>
<organism evidence="5 6">
    <name type="scientific">Noviherbaspirillum suwonense</name>
    <dbReference type="NCBI Taxonomy" id="1224511"/>
    <lineage>
        <taxon>Bacteria</taxon>
        <taxon>Pseudomonadati</taxon>
        <taxon>Pseudomonadota</taxon>
        <taxon>Betaproteobacteria</taxon>
        <taxon>Burkholderiales</taxon>
        <taxon>Oxalobacteraceae</taxon>
        <taxon>Noviherbaspirillum</taxon>
    </lineage>
</organism>
<dbReference type="PANTHER" id="PTHR42659">
    <property type="entry name" value="XANTHINE DEHYDROGENASE SUBUNIT C-RELATED"/>
    <property type="match status" value="1"/>
</dbReference>
<dbReference type="SMART" id="SM01092">
    <property type="entry name" value="CO_deh_flav_C"/>
    <property type="match status" value="1"/>
</dbReference>
<dbReference type="Proteomes" id="UP001158049">
    <property type="component" value="Unassembled WGS sequence"/>
</dbReference>
<protein>
    <submittedName>
        <fullName evidence="5">Carbon-monoxide dehydrogenase medium subunit</fullName>
    </submittedName>
</protein>
<evidence type="ECO:0000259" key="4">
    <source>
        <dbReference type="PROSITE" id="PS51387"/>
    </source>
</evidence>
<gene>
    <name evidence="5" type="ORF">SAMN06295970_10962</name>
</gene>
<evidence type="ECO:0000256" key="2">
    <source>
        <dbReference type="ARBA" id="ARBA00022827"/>
    </source>
</evidence>
<keyword evidence="6" id="KW-1185">Reference proteome</keyword>
<dbReference type="InterPro" id="IPR002346">
    <property type="entry name" value="Mopterin_DH_FAD-bd"/>
</dbReference>
<reference evidence="5 6" key="1">
    <citation type="submission" date="2017-05" db="EMBL/GenBank/DDBJ databases">
        <authorList>
            <person name="Varghese N."/>
            <person name="Submissions S."/>
        </authorList>
    </citation>
    <scope>NUCLEOTIDE SEQUENCE [LARGE SCALE GENOMIC DNA]</scope>
    <source>
        <strain evidence="5 6">DSM 26001</strain>
    </source>
</reference>
<evidence type="ECO:0000256" key="1">
    <source>
        <dbReference type="ARBA" id="ARBA00022630"/>
    </source>
</evidence>
<dbReference type="SUPFAM" id="SSF56176">
    <property type="entry name" value="FAD-binding/transporter-associated domain-like"/>
    <property type="match status" value="1"/>
</dbReference>
<dbReference type="SUPFAM" id="SSF55447">
    <property type="entry name" value="CO dehydrogenase flavoprotein C-terminal domain-like"/>
    <property type="match status" value="1"/>
</dbReference>
<dbReference type="InterPro" id="IPR016167">
    <property type="entry name" value="FAD-bd_PCMH_sub1"/>
</dbReference>
<evidence type="ECO:0000256" key="3">
    <source>
        <dbReference type="ARBA" id="ARBA00023002"/>
    </source>
</evidence>
<sequence length="289" mass="30290">MKAPDFDYSKPRTLDEVFSLLAEYGDEARLLAGGQTLMATLNMRLSEPALLIDITGIDALRGIAVQDGALRIGALATHTQIETSALVAQHAPLLAMAAPHIAHRAIRNLGTLGGSIAYADPAAEWPTCALALDAVIVCAGAGGARRIPAAEFFLDLYTTALQPGELVLACEFPLAAPGARFHFDELARRHGDYAIAGLALAGRVEQGLMRQARIALMGISSTPVRARRTEALLEGRALDASAAGEAASLLAEELDGPLAPVADLTNSSATKRHLATVLLRRALTSFIAA</sequence>
<dbReference type="InterPro" id="IPR036683">
    <property type="entry name" value="CO_DH_flav_C_dom_sf"/>
</dbReference>
<dbReference type="Pfam" id="PF00941">
    <property type="entry name" value="FAD_binding_5"/>
    <property type="match status" value="1"/>
</dbReference>
<dbReference type="Gene3D" id="3.30.43.10">
    <property type="entry name" value="Uridine Diphospho-n-acetylenolpyruvylglucosamine Reductase, domain 2"/>
    <property type="match status" value="1"/>
</dbReference>
<evidence type="ECO:0000313" key="6">
    <source>
        <dbReference type="Proteomes" id="UP001158049"/>
    </source>
</evidence>
<proteinExistence type="predicted"/>
<dbReference type="EMBL" id="FXUL01000009">
    <property type="protein sequence ID" value="SMP63360.1"/>
    <property type="molecule type" value="Genomic_DNA"/>
</dbReference>
<keyword evidence="1" id="KW-0285">Flavoprotein</keyword>
<name>A0ABY1Q8T1_9BURK</name>
<dbReference type="Gene3D" id="3.30.390.50">
    <property type="entry name" value="CO dehydrogenase flavoprotein, C-terminal domain"/>
    <property type="match status" value="1"/>
</dbReference>
<dbReference type="InterPro" id="IPR005107">
    <property type="entry name" value="CO_DH_flav_C"/>
</dbReference>
<dbReference type="Pfam" id="PF03450">
    <property type="entry name" value="CO_deh_flav_C"/>
    <property type="match status" value="1"/>
</dbReference>
<keyword evidence="3" id="KW-0560">Oxidoreductase</keyword>